<gene>
    <name evidence="2" type="ORF">ACFFJC_02560</name>
</gene>
<dbReference type="PANTHER" id="PTHR22946">
    <property type="entry name" value="DIENELACTONE HYDROLASE DOMAIN-CONTAINING PROTEIN-RELATED"/>
    <property type="match status" value="1"/>
</dbReference>
<evidence type="ECO:0000313" key="2">
    <source>
        <dbReference type="EMBL" id="MFC0203148.1"/>
    </source>
</evidence>
<comment type="caution">
    <text evidence="2">The sequence shown here is derived from an EMBL/GenBank/DDBJ whole genome shotgun (WGS) entry which is preliminary data.</text>
</comment>
<proteinExistence type="predicted"/>
<dbReference type="Pfam" id="PF01738">
    <property type="entry name" value="DLH"/>
    <property type="match status" value="1"/>
</dbReference>
<organism evidence="2 3">
    <name type="scientific">Novosphingobium soli</name>
    <dbReference type="NCBI Taxonomy" id="574956"/>
    <lineage>
        <taxon>Bacteria</taxon>
        <taxon>Pseudomonadati</taxon>
        <taxon>Pseudomonadota</taxon>
        <taxon>Alphaproteobacteria</taxon>
        <taxon>Sphingomonadales</taxon>
        <taxon>Sphingomonadaceae</taxon>
        <taxon>Novosphingobium</taxon>
    </lineage>
</organism>
<keyword evidence="3" id="KW-1185">Reference proteome</keyword>
<sequence length="237" mass="25283">MFTPGLEAVPYSHAGVALTGWLARPQDTPRAAVALFPTIANVNPLMEKRARRLAEAGYLVMIVDFYGEPVESFQASFPLAEKLRADNAHYRARIAAGIEALRTLPEAAGLTVFAIGHCMGGQAVLEAARAGMDLAGVVSFHGTLPTTAPAQPGTIAARVLVCHGDADPLAPREHVLAFWEEMDAAGAHWHFHAYGGVKHGFTDPDSPAKGMAALDYDASADRQSWSSMLSFFDEILG</sequence>
<protein>
    <submittedName>
        <fullName evidence="2">Dienelactone hydrolase family protein</fullName>
        <ecNumber evidence="2">3.1.-.-</ecNumber>
    </submittedName>
</protein>
<dbReference type="EC" id="3.1.-.-" evidence="2"/>
<dbReference type="PANTHER" id="PTHR22946:SF0">
    <property type="entry name" value="DIENELACTONE HYDROLASE DOMAIN-CONTAINING PROTEIN"/>
    <property type="match status" value="1"/>
</dbReference>
<feature type="domain" description="Dienelactone hydrolase" evidence="1">
    <location>
        <begin position="19"/>
        <end position="235"/>
    </location>
</feature>
<keyword evidence="2" id="KW-0378">Hydrolase</keyword>
<dbReference type="SUPFAM" id="SSF53474">
    <property type="entry name" value="alpha/beta-Hydrolases"/>
    <property type="match status" value="1"/>
</dbReference>
<dbReference type="Proteomes" id="UP001589798">
    <property type="component" value="Unassembled WGS sequence"/>
</dbReference>
<dbReference type="Gene3D" id="3.40.50.1820">
    <property type="entry name" value="alpha/beta hydrolase"/>
    <property type="match status" value="1"/>
</dbReference>
<dbReference type="InterPro" id="IPR029058">
    <property type="entry name" value="AB_hydrolase_fold"/>
</dbReference>
<dbReference type="EMBL" id="JBHLWK010000006">
    <property type="protein sequence ID" value="MFC0203148.1"/>
    <property type="molecule type" value="Genomic_DNA"/>
</dbReference>
<dbReference type="GO" id="GO:0016787">
    <property type="term" value="F:hydrolase activity"/>
    <property type="evidence" value="ECO:0007669"/>
    <property type="project" value="UniProtKB-KW"/>
</dbReference>
<evidence type="ECO:0000259" key="1">
    <source>
        <dbReference type="Pfam" id="PF01738"/>
    </source>
</evidence>
<name>A0ABV6CQY4_9SPHN</name>
<dbReference type="InterPro" id="IPR002925">
    <property type="entry name" value="Dienelactn_hydro"/>
</dbReference>
<reference evidence="2 3" key="1">
    <citation type="submission" date="2024-09" db="EMBL/GenBank/DDBJ databases">
        <authorList>
            <person name="Sun Q."/>
            <person name="Mori K."/>
        </authorList>
    </citation>
    <scope>NUCLEOTIDE SEQUENCE [LARGE SCALE GENOMIC DNA]</scope>
    <source>
        <strain evidence="2 3">CCM 7706</strain>
    </source>
</reference>
<dbReference type="InterPro" id="IPR050261">
    <property type="entry name" value="FrsA_esterase"/>
</dbReference>
<evidence type="ECO:0000313" key="3">
    <source>
        <dbReference type="Proteomes" id="UP001589798"/>
    </source>
</evidence>
<accession>A0ABV6CQY4</accession>
<dbReference type="RefSeq" id="WP_379486012.1">
    <property type="nucleotide sequence ID" value="NZ_JBHLWK010000006.1"/>
</dbReference>